<evidence type="ECO:0000256" key="5">
    <source>
        <dbReference type="ARBA" id="ARBA00023004"/>
    </source>
</evidence>
<dbReference type="EMBL" id="BAABHK010000012">
    <property type="protein sequence ID" value="GAA4633281.1"/>
    <property type="molecule type" value="Genomic_DNA"/>
</dbReference>
<evidence type="ECO:0000256" key="6">
    <source>
        <dbReference type="ARBA" id="ARBA00023014"/>
    </source>
</evidence>
<dbReference type="CDD" id="cd03467">
    <property type="entry name" value="Rieske"/>
    <property type="match status" value="1"/>
</dbReference>
<evidence type="ECO:0000256" key="2">
    <source>
        <dbReference type="ARBA" id="ARBA00015816"/>
    </source>
</evidence>
<feature type="domain" description="Rieske" evidence="10">
    <location>
        <begin position="46"/>
        <end position="139"/>
    </location>
</feature>
<dbReference type="InterPro" id="IPR017941">
    <property type="entry name" value="Rieske_2Fe-2S"/>
</dbReference>
<dbReference type="RefSeq" id="WP_345436296.1">
    <property type="nucleotide sequence ID" value="NZ_BAABHK010000012.1"/>
</dbReference>
<keyword evidence="3" id="KW-0001">2Fe-2S</keyword>
<keyword evidence="6" id="KW-0411">Iron-sulfur</keyword>
<dbReference type="PANTHER" id="PTHR10134">
    <property type="entry name" value="CYTOCHROME B-C1 COMPLEX SUBUNIT RIESKE, MITOCHONDRIAL"/>
    <property type="match status" value="1"/>
</dbReference>
<keyword evidence="12" id="KW-1185">Reference proteome</keyword>
<evidence type="ECO:0000313" key="11">
    <source>
        <dbReference type="EMBL" id="GAA4633281.1"/>
    </source>
</evidence>
<keyword evidence="5" id="KW-0408">Iron</keyword>
<dbReference type="Proteomes" id="UP001501442">
    <property type="component" value="Unassembled WGS sequence"/>
</dbReference>
<dbReference type="InterPro" id="IPR014349">
    <property type="entry name" value="Rieske_Fe-S_prot"/>
</dbReference>
<dbReference type="InterPro" id="IPR005805">
    <property type="entry name" value="Rieske_Fe-S_prot_C"/>
</dbReference>
<proteinExistence type="predicted"/>
<evidence type="ECO:0000256" key="8">
    <source>
        <dbReference type="ARBA" id="ARBA00029586"/>
    </source>
</evidence>
<protein>
    <recommendedName>
        <fullName evidence="2">Cytochrome bc1 complex Rieske iron-sulfur subunit</fullName>
    </recommendedName>
    <alternativeName>
        <fullName evidence="8">Cytochrome bc1 reductase complex subunit QcrA</fullName>
    </alternativeName>
</protein>
<comment type="function">
    <text evidence="1">Iron-sulfur subunit of the cytochrome bc1 complex, an essential component of the respiratory electron transport chain required for ATP synthesis. The bc1 complex catalyzes the oxidation of menaquinol and the reduction of cytochrome c in the respiratory chain. The bc1 complex operates through a Q-cycle mechanism that couples electron transfer to generation of the proton gradient that drives ATP synthesis.</text>
</comment>
<dbReference type="SUPFAM" id="SSF50022">
    <property type="entry name" value="ISP domain"/>
    <property type="match status" value="1"/>
</dbReference>
<comment type="cofactor">
    <cofactor evidence="9">
        <name>[2Fe-2S] cluster</name>
        <dbReference type="ChEBI" id="CHEBI:190135"/>
    </cofactor>
</comment>
<evidence type="ECO:0000256" key="1">
    <source>
        <dbReference type="ARBA" id="ARBA00002494"/>
    </source>
</evidence>
<evidence type="ECO:0000313" key="12">
    <source>
        <dbReference type="Proteomes" id="UP001501442"/>
    </source>
</evidence>
<dbReference type="InterPro" id="IPR036922">
    <property type="entry name" value="Rieske_2Fe-2S_sf"/>
</dbReference>
<dbReference type="InterPro" id="IPR006311">
    <property type="entry name" value="TAT_signal"/>
</dbReference>
<sequence>MSEEAVGCCSRRRLLGTAALAGVGVIGLGACGTRSAKAIVPPAIKGKVIARTGEIPVGGGKVIDKWKIVVAQPSQGTFKAFTATCTHQGCTVGSPEDGVITCPCHGSEFNATDGSVKQGPAGAPLQEFTVRLQGDGIIVE</sequence>
<keyword evidence="7" id="KW-1015">Disulfide bond</keyword>
<evidence type="ECO:0000256" key="4">
    <source>
        <dbReference type="ARBA" id="ARBA00022723"/>
    </source>
</evidence>
<organism evidence="11 12">
    <name type="scientific">Actinoallomurus vinaceus</name>
    <dbReference type="NCBI Taxonomy" id="1080074"/>
    <lineage>
        <taxon>Bacteria</taxon>
        <taxon>Bacillati</taxon>
        <taxon>Actinomycetota</taxon>
        <taxon>Actinomycetes</taxon>
        <taxon>Streptosporangiales</taxon>
        <taxon>Thermomonosporaceae</taxon>
        <taxon>Actinoallomurus</taxon>
    </lineage>
</organism>
<dbReference type="PROSITE" id="PS51318">
    <property type="entry name" value="TAT"/>
    <property type="match status" value="1"/>
</dbReference>
<evidence type="ECO:0000256" key="7">
    <source>
        <dbReference type="ARBA" id="ARBA00023157"/>
    </source>
</evidence>
<dbReference type="Pfam" id="PF00355">
    <property type="entry name" value="Rieske"/>
    <property type="match status" value="1"/>
</dbReference>
<evidence type="ECO:0000256" key="9">
    <source>
        <dbReference type="ARBA" id="ARBA00034078"/>
    </source>
</evidence>
<comment type="caution">
    <text evidence="11">The sequence shown here is derived from an EMBL/GenBank/DDBJ whole genome shotgun (WGS) entry which is preliminary data.</text>
</comment>
<dbReference type="PRINTS" id="PR00162">
    <property type="entry name" value="RIESKE"/>
</dbReference>
<name>A0ABP8UJ61_9ACTN</name>
<keyword evidence="4" id="KW-0479">Metal-binding</keyword>
<reference evidence="12" key="1">
    <citation type="journal article" date="2019" name="Int. J. Syst. Evol. Microbiol.">
        <title>The Global Catalogue of Microorganisms (GCM) 10K type strain sequencing project: providing services to taxonomists for standard genome sequencing and annotation.</title>
        <authorList>
            <consortium name="The Broad Institute Genomics Platform"/>
            <consortium name="The Broad Institute Genome Sequencing Center for Infectious Disease"/>
            <person name="Wu L."/>
            <person name="Ma J."/>
        </authorList>
    </citation>
    <scope>NUCLEOTIDE SEQUENCE [LARGE SCALE GENOMIC DNA]</scope>
    <source>
        <strain evidence="12">JCM 17939</strain>
    </source>
</reference>
<dbReference type="Gene3D" id="2.102.10.10">
    <property type="entry name" value="Rieske [2Fe-2S] iron-sulphur domain"/>
    <property type="match status" value="1"/>
</dbReference>
<evidence type="ECO:0000259" key="10">
    <source>
        <dbReference type="PROSITE" id="PS51296"/>
    </source>
</evidence>
<dbReference type="PROSITE" id="PS51296">
    <property type="entry name" value="RIESKE"/>
    <property type="match status" value="1"/>
</dbReference>
<accession>A0ABP8UJ61</accession>
<gene>
    <name evidence="11" type="ORF">GCM10023196_070220</name>
</gene>
<evidence type="ECO:0000256" key="3">
    <source>
        <dbReference type="ARBA" id="ARBA00022714"/>
    </source>
</evidence>